<organism evidence="1 2">
    <name type="scientific">Dermacentor silvarum</name>
    <name type="common">Tick</name>
    <dbReference type="NCBI Taxonomy" id="543639"/>
    <lineage>
        <taxon>Eukaryota</taxon>
        <taxon>Metazoa</taxon>
        <taxon>Ecdysozoa</taxon>
        <taxon>Arthropoda</taxon>
        <taxon>Chelicerata</taxon>
        <taxon>Arachnida</taxon>
        <taxon>Acari</taxon>
        <taxon>Parasitiformes</taxon>
        <taxon>Ixodida</taxon>
        <taxon>Ixodoidea</taxon>
        <taxon>Ixodidae</taxon>
        <taxon>Rhipicephalinae</taxon>
        <taxon>Dermacentor</taxon>
    </lineage>
</organism>
<comment type="caution">
    <text evidence="1">The sequence shown here is derived from an EMBL/GenBank/DDBJ whole genome shotgun (WGS) entry which is preliminary data.</text>
</comment>
<evidence type="ECO:0000313" key="1">
    <source>
        <dbReference type="EMBL" id="KAH7981127.1"/>
    </source>
</evidence>
<reference evidence="1" key="1">
    <citation type="submission" date="2020-05" db="EMBL/GenBank/DDBJ databases">
        <title>Large-scale comparative analyses of tick genomes elucidate their genetic diversity and vector capacities.</title>
        <authorList>
            <person name="Jia N."/>
            <person name="Wang J."/>
            <person name="Shi W."/>
            <person name="Du L."/>
            <person name="Sun Y."/>
            <person name="Zhan W."/>
            <person name="Jiang J."/>
            <person name="Wang Q."/>
            <person name="Zhang B."/>
            <person name="Ji P."/>
            <person name="Sakyi L.B."/>
            <person name="Cui X."/>
            <person name="Yuan T."/>
            <person name="Jiang B."/>
            <person name="Yang W."/>
            <person name="Lam T.T.-Y."/>
            <person name="Chang Q."/>
            <person name="Ding S."/>
            <person name="Wang X."/>
            <person name="Zhu J."/>
            <person name="Ruan X."/>
            <person name="Zhao L."/>
            <person name="Wei J."/>
            <person name="Que T."/>
            <person name="Du C."/>
            <person name="Cheng J."/>
            <person name="Dai P."/>
            <person name="Han X."/>
            <person name="Huang E."/>
            <person name="Gao Y."/>
            <person name="Liu J."/>
            <person name="Shao H."/>
            <person name="Ye R."/>
            <person name="Li L."/>
            <person name="Wei W."/>
            <person name="Wang X."/>
            <person name="Wang C."/>
            <person name="Yang T."/>
            <person name="Huo Q."/>
            <person name="Li W."/>
            <person name="Guo W."/>
            <person name="Chen H."/>
            <person name="Zhou L."/>
            <person name="Ni X."/>
            <person name="Tian J."/>
            <person name="Zhou Y."/>
            <person name="Sheng Y."/>
            <person name="Liu T."/>
            <person name="Pan Y."/>
            <person name="Xia L."/>
            <person name="Li J."/>
            <person name="Zhao F."/>
            <person name="Cao W."/>
        </authorList>
    </citation>
    <scope>NUCLEOTIDE SEQUENCE</scope>
    <source>
        <strain evidence="1">Dsil-2018</strain>
    </source>
</reference>
<dbReference type="EMBL" id="CM023470">
    <property type="protein sequence ID" value="KAH7981127.1"/>
    <property type="molecule type" value="Genomic_DNA"/>
</dbReference>
<keyword evidence="2" id="KW-1185">Reference proteome</keyword>
<dbReference type="Proteomes" id="UP000821865">
    <property type="component" value="Chromosome 1"/>
</dbReference>
<name>A0ACB8E370_DERSI</name>
<accession>A0ACB8E370</accession>
<evidence type="ECO:0000313" key="2">
    <source>
        <dbReference type="Proteomes" id="UP000821865"/>
    </source>
</evidence>
<protein>
    <submittedName>
        <fullName evidence="1">Uncharacterized protein</fullName>
    </submittedName>
</protein>
<gene>
    <name evidence="1" type="ORF">HPB49_021808</name>
</gene>
<proteinExistence type="predicted"/>
<sequence>MGPRSGRLRESGGHLVGSYPSACPSVNQLFSILRWMRSVMFHPRVDLNKSCTASVVDGCFHLMELSLWKDFLWVINIELRDGRLALACLRGRVVPLPSNVQRSASFILVHWLLMQHRSSEIVELRVSRGPAKQFRSGLELSGNLRHVTLGYHLLGYPPRDLRDELRSTGTALDTLEIMSVRFSSVGLSMLGELLDRCNAMGTVDFLENCIDVREAQAPMR</sequence>